<sequence>MAATGDSYRGQGAGNGAYPVPFPRLESTIGHLPVAKEGALMSVLTLEPRDAGVVEYEDLAIDFEGELTALLHGPQACVNTCKRTVCSTFPCCPSIV</sequence>
<organism evidence="1 2">
    <name type="scientific">Nonomuraea guangzhouensis</name>
    <dbReference type="NCBI Taxonomy" id="1291555"/>
    <lineage>
        <taxon>Bacteria</taxon>
        <taxon>Bacillati</taxon>
        <taxon>Actinomycetota</taxon>
        <taxon>Actinomycetes</taxon>
        <taxon>Streptosporangiales</taxon>
        <taxon>Streptosporangiaceae</taxon>
        <taxon>Nonomuraea</taxon>
    </lineage>
</organism>
<gene>
    <name evidence="1" type="ORF">ACFSJ0_49865</name>
</gene>
<dbReference type="EMBL" id="JBHUCM010000047">
    <property type="protein sequence ID" value="MFD1545225.1"/>
    <property type="molecule type" value="Genomic_DNA"/>
</dbReference>
<proteinExistence type="predicted"/>
<name>A0ABW4GQW2_9ACTN</name>
<dbReference type="RefSeq" id="WP_219532188.1">
    <property type="nucleotide sequence ID" value="NZ_JAHKRM010000013.1"/>
</dbReference>
<evidence type="ECO:0000313" key="1">
    <source>
        <dbReference type="EMBL" id="MFD1545225.1"/>
    </source>
</evidence>
<reference evidence="2" key="1">
    <citation type="journal article" date="2019" name="Int. J. Syst. Evol. Microbiol.">
        <title>The Global Catalogue of Microorganisms (GCM) 10K type strain sequencing project: providing services to taxonomists for standard genome sequencing and annotation.</title>
        <authorList>
            <consortium name="The Broad Institute Genomics Platform"/>
            <consortium name="The Broad Institute Genome Sequencing Center for Infectious Disease"/>
            <person name="Wu L."/>
            <person name="Ma J."/>
        </authorList>
    </citation>
    <scope>NUCLEOTIDE SEQUENCE [LARGE SCALE GENOMIC DNA]</scope>
    <source>
        <strain evidence="2">CGMCC 1.15399</strain>
    </source>
</reference>
<protein>
    <submittedName>
        <fullName evidence="1">Uncharacterized protein</fullName>
    </submittedName>
</protein>
<accession>A0ABW4GQW2</accession>
<evidence type="ECO:0000313" key="2">
    <source>
        <dbReference type="Proteomes" id="UP001597097"/>
    </source>
</evidence>
<dbReference type="Proteomes" id="UP001597097">
    <property type="component" value="Unassembled WGS sequence"/>
</dbReference>
<comment type="caution">
    <text evidence="1">The sequence shown here is derived from an EMBL/GenBank/DDBJ whole genome shotgun (WGS) entry which is preliminary data.</text>
</comment>
<keyword evidence="2" id="KW-1185">Reference proteome</keyword>